<dbReference type="Gene3D" id="3.40.50.1110">
    <property type="entry name" value="SGNH hydrolase"/>
    <property type="match status" value="1"/>
</dbReference>
<dbReference type="SUPFAM" id="SSF52266">
    <property type="entry name" value="SGNH hydrolase"/>
    <property type="match status" value="1"/>
</dbReference>
<dbReference type="OrthoDB" id="8849587at2"/>
<organism evidence="3 4">
    <name type="scientific">Variovorax paradoxus</name>
    <dbReference type="NCBI Taxonomy" id="34073"/>
    <lineage>
        <taxon>Bacteria</taxon>
        <taxon>Pseudomonadati</taxon>
        <taxon>Pseudomonadota</taxon>
        <taxon>Betaproteobacteria</taxon>
        <taxon>Burkholderiales</taxon>
        <taxon>Comamonadaceae</taxon>
        <taxon>Variovorax</taxon>
    </lineage>
</organism>
<sequence length="215" mass="23239">MPNRPRRIVRPLPLFLCLALATGAGTAAAAPDCTVALWGDSILYGGFGASTTNRIDEPPAAALKRIRPAWTIADYSSPGDSAHKRLPSFVLQPMPARVVVLQYGINDAGNGYQYEPALRGMVDYVKAAGKTPIVTGLSHVKADRMPQRDGYDATARRVAQEEGVLFADWGGVRFDPADMVDDVHPRQPYSTRLVERLVMALDQVAPECAPPARQG</sequence>
<dbReference type="AlphaFoldDB" id="A0A0D0L6A2"/>
<dbReference type="InterPro" id="IPR013830">
    <property type="entry name" value="SGNH_hydro"/>
</dbReference>
<dbReference type="InterPro" id="IPR036514">
    <property type="entry name" value="SGNH_hydro_sf"/>
</dbReference>
<feature type="domain" description="SGNH hydrolase-type esterase" evidence="2">
    <location>
        <begin position="39"/>
        <end position="185"/>
    </location>
</feature>
<dbReference type="CDD" id="cd00229">
    <property type="entry name" value="SGNH_hydrolase"/>
    <property type="match status" value="1"/>
</dbReference>
<evidence type="ECO:0000313" key="4">
    <source>
        <dbReference type="Proteomes" id="UP000032067"/>
    </source>
</evidence>
<dbReference type="GO" id="GO:0016788">
    <property type="term" value="F:hydrolase activity, acting on ester bonds"/>
    <property type="evidence" value="ECO:0007669"/>
    <property type="project" value="UniProtKB-ARBA"/>
</dbReference>
<evidence type="ECO:0000313" key="3">
    <source>
        <dbReference type="EMBL" id="KIQ33922.1"/>
    </source>
</evidence>
<accession>A0A0D0L6A2</accession>
<evidence type="ECO:0000256" key="1">
    <source>
        <dbReference type="SAM" id="SignalP"/>
    </source>
</evidence>
<keyword evidence="1" id="KW-0732">Signal</keyword>
<dbReference type="Pfam" id="PF13472">
    <property type="entry name" value="Lipase_GDSL_2"/>
    <property type="match status" value="1"/>
</dbReference>
<dbReference type="RefSeq" id="WP_042578409.1">
    <property type="nucleotide sequence ID" value="NZ_JXQQ01000018.1"/>
</dbReference>
<evidence type="ECO:0000259" key="2">
    <source>
        <dbReference type="Pfam" id="PF13472"/>
    </source>
</evidence>
<dbReference type="Proteomes" id="UP000032067">
    <property type="component" value="Unassembled WGS sequence"/>
</dbReference>
<name>A0A0D0L6A2_VARPD</name>
<protein>
    <recommendedName>
        <fullName evidence="2">SGNH hydrolase-type esterase domain-containing protein</fullName>
    </recommendedName>
</protein>
<dbReference type="EMBL" id="JXQQ01000018">
    <property type="protein sequence ID" value="KIQ33922.1"/>
    <property type="molecule type" value="Genomic_DNA"/>
</dbReference>
<gene>
    <name evidence="3" type="ORF">RT97_08820</name>
</gene>
<feature type="signal peptide" evidence="1">
    <location>
        <begin position="1"/>
        <end position="29"/>
    </location>
</feature>
<reference evidence="3 4" key="1">
    <citation type="submission" date="2014-12" db="EMBL/GenBank/DDBJ databases">
        <title>16Stimator: statistical estimation of ribosomal gene copy numbers from draft genome assemblies.</title>
        <authorList>
            <person name="Perisin M.A."/>
            <person name="Vetter M."/>
            <person name="Gilbert J.A."/>
            <person name="Bergelson J."/>
        </authorList>
    </citation>
    <scope>NUCLEOTIDE SEQUENCE [LARGE SCALE GENOMIC DNA]</scope>
    <source>
        <strain evidence="3 4">MEDvA23</strain>
    </source>
</reference>
<proteinExistence type="predicted"/>
<comment type="caution">
    <text evidence="3">The sequence shown here is derived from an EMBL/GenBank/DDBJ whole genome shotgun (WGS) entry which is preliminary data.</text>
</comment>
<feature type="chain" id="PRO_5002232579" description="SGNH hydrolase-type esterase domain-containing protein" evidence="1">
    <location>
        <begin position="30"/>
        <end position="215"/>
    </location>
</feature>